<reference evidence="1" key="1">
    <citation type="submission" date="2021-02" db="EMBL/GenBank/DDBJ databases">
        <authorList>
            <person name="Dougan E. K."/>
            <person name="Rhodes N."/>
            <person name="Thang M."/>
            <person name="Chan C."/>
        </authorList>
    </citation>
    <scope>NUCLEOTIDE SEQUENCE</scope>
</reference>
<keyword evidence="2" id="KW-1185">Reference proteome</keyword>
<dbReference type="OrthoDB" id="10256774at2759"/>
<dbReference type="AlphaFoldDB" id="A0A812Y1Z2"/>
<evidence type="ECO:0000313" key="2">
    <source>
        <dbReference type="Proteomes" id="UP000649617"/>
    </source>
</evidence>
<proteinExistence type="predicted"/>
<dbReference type="SUPFAM" id="SSF56399">
    <property type="entry name" value="ADP-ribosylation"/>
    <property type="match status" value="1"/>
</dbReference>
<dbReference type="Gene3D" id="3.90.228.10">
    <property type="match status" value="1"/>
</dbReference>
<dbReference type="Proteomes" id="UP000649617">
    <property type="component" value="Unassembled WGS sequence"/>
</dbReference>
<sequence>MPGIATRRSSSSASRTKGDWKSLLKRCRRSISGMITYEFGPDAILEPIYPDLDVQKKFFHAGRQTDNITTFTYHGTKQTNIASISDIGLLMPGKNGHAVAHGSADGTGIYTAKLGSAWLSRRFCDSNSMFVCAVCDPSQPVQSPKPPRVTFSRRVWPFGIIIRYSPHRKSAEVIHVGDAVVTFQQEFVVPLFLISWDMPKPSANMILKHHAWVRAEQPWALPQQVGRRRLAVPLGGEHLIRFGAEHDPLQPRRGREVWIVPDFFEERTPFEIRVWRRKMERRWLYGSRKHWQLEKWARLGIC</sequence>
<dbReference type="EMBL" id="CAJNIZ010047160">
    <property type="protein sequence ID" value="CAE7763492.1"/>
    <property type="molecule type" value="Genomic_DNA"/>
</dbReference>
<comment type="caution">
    <text evidence="1">The sequence shown here is derived from an EMBL/GenBank/DDBJ whole genome shotgun (WGS) entry which is preliminary data.</text>
</comment>
<name>A0A812Y1Z2_SYMPI</name>
<accession>A0A812Y1Z2</accession>
<protein>
    <recommendedName>
        <fullName evidence="3">PARP catalytic domain-containing protein</fullName>
    </recommendedName>
</protein>
<gene>
    <name evidence="1" type="ORF">SPIL2461_LOCUS22329</name>
</gene>
<evidence type="ECO:0008006" key="3">
    <source>
        <dbReference type="Google" id="ProtNLM"/>
    </source>
</evidence>
<organism evidence="1 2">
    <name type="scientific">Symbiodinium pilosum</name>
    <name type="common">Dinoflagellate</name>
    <dbReference type="NCBI Taxonomy" id="2952"/>
    <lineage>
        <taxon>Eukaryota</taxon>
        <taxon>Sar</taxon>
        <taxon>Alveolata</taxon>
        <taxon>Dinophyceae</taxon>
        <taxon>Suessiales</taxon>
        <taxon>Symbiodiniaceae</taxon>
        <taxon>Symbiodinium</taxon>
    </lineage>
</organism>
<evidence type="ECO:0000313" key="1">
    <source>
        <dbReference type="EMBL" id="CAE7763492.1"/>
    </source>
</evidence>